<organism evidence="4 5">
    <name type="scientific">Flavobacterium bizetiae</name>
    <dbReference type="NCBI Taxonomy" id="2704140"/>
    <lineage>
        <taxon>Bacteria</taxon>
        <taxon>Pseudomonadati</taxon>
        <taxon>Bacteroidota</taxon>
        <taxon>Flavobacteriia</taxon>
        <taxon>Flavobacteriales</taxon>
        <taxon>Flavobacteriaceae</taxon>
        <taxon>Flavobacterium</taxon>
    </lineage>
</organism>
<proteinExistence type="predicted"/>
<dbReference type="Pfam" id="PF22847">
    <property type="entry name" value="BT_3657-like_N"/>
    <property type="match status" value="1"/>
</dbReference>
<dbReference type="PANTHER" id="PTHR48081">
    <property type="entry name" value="AB HYDROLASE SUPERFAMILY PROTEIN C4A8.06C"/>
    <property type="match status" value="1"/>
</dbReference>
<feature type="domain" description="BD-FAE-like" evidence="2">
    <location>
        <begin position="111"/>
        <end position="302"/>
    </location>
</feature>
<dbReference type="InterPro" id="IPR050300">
    <property type="entry name" value="GDXG_lipolytic_enzyme"/>
</dbReference>
<name>A0A6J4G9R0_9FLAO</name>
<evidence type="ECO:0000313" key="4">
    <source>
        <dbReference type="EMBL" id="CAA9194797.1"/>
    </source>
</evidence>
<dbReference type="SUPFAM" id="SSF53474">
    <property type="entry name" value="alpha/beta-Hydrolases"/>
    <property type="match status" value="1"/>
</dbReference>
<dbReference type="SUPFAM" id="SSF75005">
    <property type="entry name" value="Arabinanase/levansucrase/invertase"/>
    <property type="match status" value="1"/>
</dbReference>
<evidence type="ECO:0000313" key="5">
    <source>
        <dbReference type="Proteomes" id="UP000479938"/>
    </source>
</evidence>
<sequence length="639" mass="72372">MAVWLFDATFTRHKKCCFKPLDLIQNYIIQSREVRFIFMRKQNTLRPLKALFFFISFWMSIATFAQKKEIPLWDKIPDQLQSAGYSEVTDRKGDISEGVRMVTLPTLTAYFAAPEKSNGTSVIICPGGGYGMLAINKEGYKVAEWFNSLGITAFVLKYRLPSDLIMKNKTVGPLQDAQEAVRLVRRNAVQWKLNPNKIGIMGFSAGGHLAATLSTHYNDKVYTPTDTTSAKPNFSILIYPVISMQNGITHEGSRDNLLGKNANIESIEKYSNEKQINAATPKAFLVHATDDKAVPVENSINYYLALKKEKVSAEMHLYENGGHGFGLGVKGTNASWPKACEKWLNANNYTLKSDGYVFTYFKGNGEDGLHIAYSEDGYQWNALKNDTSFLTPEVGKDKLMRDPCVIKGGDGLYHMVWTVSWTDKGIGYASSKDLIHWSKQEFIPVMAHEEKARNTWAPEITFDEKNKTYMIYWASTIDGKFPETKSDEEKGYNHRIYYTTTKDFKKFEKTKLLYEPGFNIIDASIVKQGNGYVMYLKDETRNPVQKNLKTAFSKNLTGPYSKASEPITGNYWAEGPTAIQIDNQWVVYFDKYTLKKYGAVKETSKGWQDISDQVSFPSGTRHGTVIKVSAEEIMNLKKE</sequence>
<dbReference type="Pfam" id="PF20434">
    <property type="entry name" value="BD-FAE"/>
    <property type="match status" value="1"/>
</dbReference>
<reference evidence="4 5" key="1">
    <citation type="submission" date="2020-02" db="EMBL/GenBank/DDBJ databases">
        <authorList>
            <person name="Criscuolo A."/>
        </authorList>
    </citation>
    <scope>NUCLEOTIDE SEQUENCE [LARGE SCALE GENOMIC DNA]</scope>
    <source>
        <strain evidence="4">CIP105534</strain>
    </source>
</reference>
<dbReference type="InterPro" id="IPR023296">
    <property type="entry name" value="Glyco_hydro_beta-prop_sf"/>
</dbReference>
<dbReference type="Gene3D" id="3.40.50.1820">
    <property type="entry name" value="alpha/beta hydrolase"/>
    <property type="match status" value="1"/>
</dbReference>
<dbReference type="InterPro" id="IPR055133">
    <property type="entry name" value="BT_3657-like_N"/>
</dbReference>
<dbReference type="Proteomes" id="UP000479938">
    <property type="component" value="Unassembled WGS sequence"/>
</dbReference>
<evidence type="ECO:0000259" key="3">
    <source>
        <dbReference type="Pfam" id="PF22847"/>
    </source>
</evidence>
<keyword evidence="5" id="KW-1185">Reference proteome</keyword>
<dbReference type="Gene3D" id="2.115.10.20">
    <property type="entry name" value="Glycosyl hydrolase domain, family 43"/>
    <property type="match status" value="1"/>
</dbReference>
<dbReference type="InterPro" id="IPR029058">
    <property type="entry name" value="AB_hydrolase_fold"/>
</dbReference>
<dbReference type="AlphaFoldDB" id="A0A6J4G9R0"/>
<evidence type="ECO:0000256" key="1">
    <source>
        <dbReference type="ARBA" id="ARBA00022801"/>
    </source>
</evidence>
<evidence type="ECO:0000259" key="2">
    <source>
        <dbReference type="Pfam" id="PF20434"/>
    </source>
</evidence>
<dbReference type="InterPro" id="IPR049492">
    <property type="entry name" value="BD-FAE-like_dom"/>
</dbReference>
<dbReference type="PANTHER" id="PTHR48081:SF6">
    <property type="entry name" value="PEPTIDASE S9 PROLYL OLIGOPEPTIDASE CATALYTIC DOMAIN-CONTAINING PROTEIN"/>
    <property type="match status" value="1"/>
</dbReference>
<feature type="domain" description="Arabinosidase BT-3657-like N-terminal" evidence="3">
    <location>
        <begin position="362"/>
        <end position="479"/>
    </location>
</feature>
<dbReference type="GO" id="GO:0016787">
    <property type="term" value="F:hydrolase activity"/>
    <property type="evidence" value="ECO:0007669"/>
    <property type="project" value="UniProtKB-KW"/>
</dbReference>
<keyword evidence="1" id="KW-0378">Hydrolase</keyword>
<dbReference type="CDD" id="cd08983">
    <property type="entry name" value="GH43_Bt3655-like"/>
    <property type="match status" value="1"/>
</dbReference>
<gene>
    <name evidence="4" type="ORF">FLA105534_00327</name>
</gene>
<protein>
    <submittedName>
        <fullName evidence="4">Uncharacterized protein</fullName>
    </submittedName>
</protein>
<accession>A0A6J4G9R0</accession>
<dbReference type="EMBL" id="CADCSU010000027">
    <property type="protein sequence ID" value="CAA9194797.1"/>
    <property type="molecule type" value="Genomic_DNA"/>
</dbReference>